<evidence type="ECO:0000256" key="2">
    <source>
        <dbReference type="ARBA" id="ARBA00022777"/>
    </source>
</evidence>
<sequence>MAETHQKSFPGVPVVFCFPSAPSGADLSLDSGFTGVQGDISAARTVDAALRLLPDTKHVTVVGGIAPYDQQLEAAIKNQLKSYETRLNVSYLTELTLPDLLRRLHELPSHSIVLMSALGRDPAGTTLTSAELGPLIVGASNAPVFSMNDRHFDHGEVGGDISSAMEQGKLAAGLAVRLLKGERGLTPVKDASVYMFDWQALRRWGLDERNLPPGSIVKNRQPGFWEQYRRYALIALIVLLSQMAVILALLMERARRRRTEADLRRSEEKFSTSFRQSPLAIMIVSAKTGCYIEVNESFECQTGCDRREVLGRTVRDIDLWMPPQDGSLSMDQLLAAGSLASGEMPFKRKDGQMRTALLSVERIEVNGESCVLCVIADITERKRAEEALSSVSRRLIEAQESERVRIGRELHDDVNQRVAIIAVRLKTLARELPPSESRTLRTLDQISTDVTGLAAEIQALSHRLHSSKLEYLGLSAASEAFCRELSKQYEVNVQFQSDELPDNLPNEISLCLFRVLQEALQNAVKHSGVRDFDVSLSNRSGDVELVVHDSGVGFDFNAARLGIGLGLTSMRERLRLVDGRFTVRSKSQQGTTVVAHVPVASKTVAN</sequence>
<dbReference type="InterPro" id="IPR000700">
    <property type="entry name" value="PAS-assoc_C"/>
</dbReference>
<keyword evidence="3" id="KW-0902">Two-component regulatory system</keyword>
<keyword evidence="2" id="KW-0418">Kinase</keyword>
<dbReference type="RefSeq" id="WP_260796480.1">
    <property type="nucleotide sequence ID" value="NZ_CP093313.1"/>
</dbReference>
<dbReference type="EMBL" id="CP093313">
    <property type="protein sequence ID" value="UWZ86842.1"/>
    <property type="molecule type" value="Genomic_DNA"/>
</dbReference>
<dbReference type="Pfam" id="PF07730">
    <property type="entry name" value="HisKA_3"/>
    <property type="match status" value="1"/>
</dbReference>
<dbReference type="GO" id="GO:0016020">
    <property type="term" value="C:membrane"/>
    <property type="evidence" value="ECO:0007669"/>
    <property type="project" value="InterPro"/>
</dbReference>
<dbReference type="InterPro" id="IPR036890">
    <property type="entry name" value="HATPase_C_sf"/>
</dbReference>
<dbReference type="PANTHER" id="PTHR24421">
    <property type="entry name" value="NITRATE/NITRITE SENSOR PROTEIN NARX-RELATED"/>
    <property type="match status" value="1"/>
</dbReference>
<dbReference type="Proteomes" id="UP001059380">
    <property type="component" value="Chromosome"/>
</dbReference>
<dbReference type="Gene3D" id="3.30.450.20">
    <property type="entry name" value="PAS domain"/>
    <property type="match status" value="1"/>
</dbReference>
<dbReference type="Gene3D" id="3.30.565.10">
    <property type="entry name" value="Histidine kinase-like ATPase, C-terminal domain"/>
    <property type="match status" value="1"/>
</dbReference>
<keyword evidence="4" id="KW-0812">Transmembrane</keyword>
<name>A0A9J7BXV5_9BACT</name>
<feature type="transmembrane region" description="Helical" evidence="4">
    <location>
        <begin position="231"/>
        <end position="250"/>
    </location>
</feature>
<evidence type="ECO:0000313" key="8">
    <source>
        <dbReference type="Proteomes" id="UP001059380"/>
    </source>
</evidence>
<dbReference type="SUPFAM" id="SSF55785">
    <property type="entry name" value="PYP-like sensor domain (PAS domain)"/>
    <property type="match status" value="1"/>
</dbReference>
<dbReference type="NCBIfam" id="TIGR00229">
    <property type="entry name" value="sensory_box"/>
    <property type="match status" value="1"/>
</dbReference>
<dbReference type="InterPro" id="IPR050482">
    <property type="entry name" value="Sensor_HK_TwoCompSys"/>
</dbReference>
<dbReference type="CDD" id="cd00130">
    <property type="entry name" value="PAS"/>
    <property type="match status" value="1"/>
</dbReference>
<dbReference type="SMART" id="SM00387">
    <property type="entry name" value="HATPase_c"/>
    <property type="match status" value="1"/>
</dbReference>
<organism evidence="7 8">
    <name type="scientific">Occallatibacter riparius</name>
    <dbReference type="NCBI Taxonomy" id="1002689"/>
    <lineage>
        <taxon>Bacteria</taxon>
        <taxon>Pseudomonadati</taxon>
        <taxon>Acidobacteriota</taxon>
        <taxon>Terriglobia</taxon>
        <taxon>Terriglobales</taxon>
        <taxon>Acidobacteriaceae</taxon>
        <taxon>Occallatibacter</taxon>
    </lineage>
</organism>
<evidence type="ECO:0000256" key="3">
    <source>
        <dbReference type="ARBA" id="ARBA00023012"/>
    </source>
</evidence>
<dbReference type="InterPro" id="IPR035965">
    <property type="entry name" value="PAS-like_dom_sf"/>
</dbReference>
<keyword evidence="4" id="KW-0472">Membrane</keyword>
<feature type="domain" description="Histidine kinase" evidence="5">
    <location>
        <begin position="512"/>
        <end position="601"/>
    </location>
</feature>
<protein>
    <submittedName>
        <fullName evidence="7">PAS domain S-box protein</fullName>
    </submittedName>
</protein>
<feature type="domain" description="PAC" evidence="6">
    <location>
        <begin position="340"/>
        <end position="390"/>
    </location>
</feature>
<evidence type="ECO:0000256" key="1">
    <source>
        <dbReference type="ARBA" id="ARBA00022679"/>
    </source>
</evidence>
<keyword evidence="4" id="KW-1133">Transmembrane helix</keyword>
<evidence type="ECO:0000259" key="6">
    <source>
        <dbReference type="PROSITE" id="PS50113"/>
    </source>
</evidence>
<gene>
    <name evidence="7" type="ORF">MOP44_13040</name>
</gene>
<accession>A0A9J7BXV5</accession>
<reference evidence="7" key="1">
    <citation type="submission" date="2021-04" db="EMBL/GenBank/DDBJ databases">
        <title>Phylogenetic analysis of Acidobacteriaceae.</title>
        <authorList>
            <person name="Qiu L."/>
            <person name="Zhang Q."/>
        </authorList>
    </citation>
    <scope>NUCLEOTIDE SEQUENCE</scope>
    <source>
        <strain evidence="7">DSM 25168</strain>
    </source>
</reference>
<dbReference type="InterPro" id="IPR001610">
    <property type="entry name" value="PAC"/>
</dbReference>
<dbReference type="GO" id="GO:0000155">
    <property type="term" value="F:phosphorelay sensor kinase activity"/>
    <property type="evidence" value="ECO:0007669"/>
    <property type="project" value="InterPro"/>
</dbReference>
<dbReference type="InterPro" id="IPR005467">
    <property type="entry name" value="His_kinase_dom"/>
</dbReference>
<dbReference type="Pfam" id="PF13426">
    <property type="entry name" value="PAS_9"/>
    <property type="match status" value="1"/>
</dbReference>
<dbReference type="Gene3D" id="3.40.50.2300">
    <property type="match status" value="2"/>
</dbReference>
<evidence type="ECO:0000259" key="5">
    <source>
        <dbReference type="PROSITE" id="PS50109"/>
    </source>
</evidence>
<keyword evidence="1" id="KW-0808">Transferase</keyword>
<dbReference type="Pfam" id="PF02518">
    <property type="entry name" value="HATPase_c"/>
    <property type="match status" value="1"/>
</dbReference>
<dbReference type="SMART" id="SM00086">
    <property type="entry name" value="PAC"/>
    <property type="match status" value="1"/>
</dbReference>
<keyword evidence="8" id="KW-1185">Reference proteome</keyword>
<dbReference type="InterPro" id="IPR003594">
    <property type="entry name" value="HATPase_dom"/>
</dbReference>
<evidence type="ECO:0000256" key="4">
    <source>
        <dbReference type="SAM" id="Phobius"/>
    </source>
</evidence>
<dbReference type="PROSITE" id="PS50109">
    <property type="entry name" value="HIS_KIN"/>
    <property type="match status" value="1"/>
</dbReference>
<evidence type="ECO:0000313" key="7">
    <source>
        <dbReference type="EMBL" id="UWZ86842.1"/>
    </source>
</evidence>
<dbReference type="PROSITE" id="PS50113">
    <property type="entry name" value="PAC"/>
    <property type="match status" value="1"/>
</dbReference>
<dbReference type="SUPFAM" id="SSF55874">
    <property type="entry name" value="ATPase domain of HSP90 chaperone/DNA topoisomerase II/histidine kinase"/>
    <property type="match status" value="1"/>
</dbReference>
<dbReference type="Gene3D" id="1.20.5.1930">
    <property type="match status" value="1"/>
</dbReference>
<dbReference type="KEGG" id="orp:MOP44_13040"/>
<dbReference type="CDD" id="cd16917">
    <property type="entry name" value="HATPase_UhpB-NarQ-NarX-like"/>
    <property type="match status" value="1"/>
</dbReference>
<dbReference type="InterPro" id="IPR011712">
    <property type="entry name" value="Sig_transdc_His_kin_sub3_dim/P"/>
</dbReference>
<proteinExistence type="predicted"/>
<dbReference type="AlphaFoldDB" id="A0A9J7BXV5"/>
<dbReference type="InterPro" id="IPR000014">
    <property type="entry name" value="PAS"/>
</dbReference>
<dbReference type="GO" id="GO:0046983">
    <property type="term" value="F:protein dimerization activity"/>
    <property type="evidence" value="ECO:0007669"/>
    <property type="project" value="InterPro"/>
</dbReference>